<sequence length="182" mass="21392">MKTIVKTIFIIILFLFGLYLLLPLEEFPREPIGAIVSNEPADVEDINRRGYFTNFTRSDVISHYKDEFKISIFGVNIFPVRLNYPPEESKLLIRDQTRSTFLEELVFPFRESLFINGFEPKEDKDVIVVNREKYRQKIIVKHNASKTLPRFILGMLSVIFIYLFISNIYDTVGNSLKKFKNK</sequence>
<proteinExistence type="predicted"/>
<gene>
    <name evidence="2" type="ORF">US62_C0002G0007</name>
</gene>
<keyword evidence="1" id="KW-0472">Membrane</keyword>
<comment type="caution">
    <text evidence="2">The sequence shown here is derived from an EMBL/GenBank/DDBJ whole genome shotgun (WGS) entry which is preliminary data.</text>
</comment>
<organism evidence="2 3">
    <name type="scientific">Candidatus Woesebacteria bacterium GW2011_GWA1_37_8</name>
    <dbReference type="NCBI Taxonomy" id="1618546"/>
    <lineage>
        <taxon>Bacteria</taxon>
        <taxon>Candidatus Woeseibacteriota</taxon>
    </lineage>
</organism>
<feature type="transmembrane region" description="Helical" evidence="1">
    <location>
        <begin position="6"/>
        <end position="22"/>
    </location>
</feature>
<dbReference type="AlphaFoldDB" id="A0A0G0KB21"/>
<accession>A0A0G0KB21</accession>
<dbReference type="Proteomes" id="UP000034603">
    <property type="component" value="Unassembled WGS sequence"/>
</dbReference>
<evidence type="ECO:0000256" key="1">
    <source>
        <dbReference type="SAM" id="Phobius"/>
    </source>
</evidence>
<keyword evidence="1" id="KW-0812">Transmembrane</keyword>
<dbReference type="EMBL" id="LBTR01000002">
    <property type="protein sequence ID" value="KKQ46324.1"/>
    <property type="molecule type" value="Genomic_DNA"/>
</dbReference>
<keyword evidence="1" id="KW-1133">Transmembrane helix</keyword>
<feature type="transmembrane region" description="Helical" evidence="1">
    <location>
        <begin position="151"/>
        <end position="169"/>
    </location>
</feature>
<evidence type="ECO:0000313" key="3">
    <source>
        <dbReference type="Proteomes" id="UP000034603"/>
    </source>
</evidence>
<name>A0A0G0KB21_9BACT</name>
<protein>
    <submittedName>
        <fullName evidence="2">Uncharacterized protein</fullName>
    </submittedName>
</protein>
<evidence type="ECO:0000313" key="2">
    <source>
        <dbReference type="EMBL" id="KKQ46324.1"/>
    </source>
</evidence>
<reference evidence="2 3" key="1">
    <citation type="journal article" date="2015" name="Nature">
        <title>rRNA introns, odd ribosomes, and small enigmatic genomes across a large radiation of phyla.</title>
        <authorList>
            <person name="Brown C.T."/>
            <person name="Hug L.A."/>
            <person name="Thomas B.C."/>
            <person name="Sharon I."/>
            <person name="Castelle C.J."/>
            <person name="Singh A."/>
            <person name="Wilkins M.J."/>
            <person name="Williams K.H."/>
            <person name="Banfield J.F."/>
        </authorList>
    </citation>
    <scope>NUCLEOTIDE SEQUENCE [LARGE SCALE GENOMIC DNA]</scope>
</reference>